<dbReference type="InterPro" id="IPR018062">
    <property type="entry name" value="HTH_AraC-typ_CS"/>
</dbReference>
<feature type="region of interest" description="Disordered" evidence="4">
    <location>
        <begin position="312"/>
        <end position="336"/>
    </location>
</feature>
<dbReference type="InterPro" id="IPR050204">
    <property type="entry name" value="AraC_XylS_family_regulators"/>
</dbReference>
<dbReference type="EMBL" id="JAMWMR010000008">
    <property type="protein sequence ID" value="MCN9241660.1"/>
    <property type="molecule type" value="Genomic_DNA"/>
</dbReference>
<keyword evidence="7" id="KW-1185">Reference proteome</keyword>
<name>A0ABT0ZDK3_9ACTN</name>
<feature type="domain" description="HTH araC/xylS-type" evidence="5">
    <location>
        <begin position="217"/>
        <end position="318"/>
    </location>
</feature>
<protein>
    <submittedName>
        <fullName evidence="6">Helix-turn-helix domain-containing protein</fullName>
    </submittedName>
</protein>
<dbReference type="PANTHER" id="PTHR46796:SF6">
    <property type="entry name" value="ARAC SUBFAMILY"/>
    <property type="match status" value="1"/>
</dbReference>
<gene>
    <name evidence="6" type="ORF">NGF19_12795</name>
</gene>
<evidence type="ECO:0000313" key="6">
    <source>
        <dbReference type="EMBL" id="MCN9241660.1"/>
    </source>
</evidence>
<dbReference type="InterPro" id="IPR009057">
    <property type="entry name" value="Homeodomain-like_sf"/>
</dbReference>
<accession>A0ABT0ZDK3</accession>
<proteinExistence type="predicted"/>
<dbReference type="PRINTS" id="PR00032">
    <property type="entry name" value="HTHARAC"/>
</dbReference>
<dbReference type="InterPro" id="IPR018060">
    <property type="entry name" value="HTH_AraC"/>
</dbReference>
<evidence type="ECO:0000256" key="1">
    <source>
        <dbReference type="ARBA" id="ARBA00023015"/>
    </source>
</evidence>
<dbReference type="Pfam" id="PF12833">
    <property type="entry name" value="HTH_18"/>
    <property type="match status" value="1"/>
</dbReference>
<evidence type="ECO:0000256" key="2">
    <source>
        <dbReference type="ARBA" id="ARBA00023125"/>
    </source>
</evidence>
<dbReference type="PANTHER" id="PTHR46796">
    <property type="entry name" value="HTH-TYPE TRANSCRIPTIONAL ACTIVATOR RHAS-RELATED"/>
    <property type="match status" value="1"/>
</dbReference>
<keyword evidence="1" id="KW-0805">Transcription regulation</keyword>
<dbReference type="InterPro" id="IPR020449">
    <property type="entry name" value="Tscrpt_reg_AraC-type_HTH"/>
</dbReference>
<evidence type="ECO:0000256" key="4">
    <source>
        <dbReference type="SAM" id="MobiDB-lite"/>
    </source>
</evidence>
<dbReference type="SUPFAM" id="SSF46689">
    <property type="entry name" value="Homeodomain-like"/>
    <property type="match status" value="1"/>
</dbReference>
<comment type="caution">
    <text evidence="6">The sequence shown here is derived from an EMBL/GenBank/DDBJ whole genome shotgun (WGS) entry which is preliminary data.</text>
</comment>
<organism evidence="6 7">
    <name type="scientific">Streptomyces macrolidinus</name>
    <dbReference type="NCBI Taxonomy" id="2952607"/>
    <lineage>
        <taxon>Bacteria</taxon>
        <taxon>Bacillati</taxon>
        <taxon>Actinomycetota</taxon>
        <taxon>Actinomycetes</taxon>
        <taxon>Kitasatosporales</taxon>
        <taxon>Streptomycetaceae</taxon>
        <taxon>Streptomyces</taxon>
    </lineage>
</organism>
<dbReference type="SMART" id="SM00342">
    <property type="entry name" value="HTH_ARAC"/>
    <property type="match status" value="1"/>
</dbReference>
<dbReference type="Proteomes" id="UP001523219">
    <property type="component" value="Unassembled WGS sequence"/>
</dbReference>
<keyword evidence="2" id="KW-0238">DNA-binding</keyword>
<evidence type="ECO:0000256" key="3">
    <source>
        <dbReference type="ARBA" id="ARBA00023163"/>
    </source>
</evidence>
<dbReference type="PROSITE" id="PS00041">
    <property type="entry name" value="HTH_ARAC_FAMILY_1"/>
    <property type="match status" value="1"/>
</dbReference>
<evidence type="ECO:0000259" key="5">
    <source>
        <dbReference type="PROSITE" id="PS01124"/>
    </source>
</evidence>
<dbReference type="Gene3D" id="1.10.10.60">
    <property type="entry name" value="Homeodomain-like"/>
    <property type="match status" value="1"/>
</dbReference>
<sequence length="336" mass="36586">MTSVTDPAGFPEDGNTGHRWSRAVSIAAMPVTVASYEPLSDPGRMTTQQLGHLLFITTDAGPRRYTRDLREIARGTRQAEGFFVVAVMGATGAVVQQDGRTVEVPAGAVSFWYTETPHVVDYPDGVDVRVCLLPRRAFGVRDEQLERVTATVADAGGSVAALVKQSLLTLVETAEDCPRLVAGRLACNFADLVAVLVTEQASRDEPATEDSRHTRIWEIHAYVDRHLKEPELGPQTIAAAHGISVRSLHKLFEGEGATVSRLIQRRRLQASAEDLTRKDGGDSTVSGVAQRWGFTDPAHFSRLFRASYGISPSQWRDTRGGAEPSDPQDARTPVSR</sequence>
<reference evidence="6 7" key="1">
    <citation type="submission" date="2022-05" db="EMBL/GenBank/DDBJ databases">
        <title>Streptomyces sp. nov. RY43-2 isolated from soil of a peat swamp forest.</title>
        <authorList>
            <person name="Kanchanasin P."/>
            <person name="Tanasupawat S."/>
            <person name="Phongsopitanun W."/>
        </authorList>
    </citation>
    <scope>NUCLEOTIDE SEQUENCE [LARGE SCALE GENOMIC DNA]</scope>
    <source>
        <strain evidence="6 7">RY43-2</strain>
    </source>
</reference>
<dbReference type="PROSITE" id="PS01124">
    <property type="entry name" value="HTH_ARAC_FAMILY_2"/>
    <property type="match status" value="1"/>
</dbReference>
<dbReference type="RefSeq" id="WP_252424953.1">
    <property type="nucleotide sequence ID" value="NZ_JAMWMR010000008.1"/>
</dbReference>
<evidence type="ECO:0000313" key="7">
    <source>
        <dbReference type="Proteomes" id="UP001523219"/>
    </source>
</evidence>
<keyword evidence="3" id="KW-0804">Transcription</keyword>